<keyword evidence="3" id="KW-0964">Secreted</keyword>
<organism evidence="15 16">
    <name type="scientific">Oidiodendron maius (strain Zn)</name>
    <dbReference type="NCBI Taxonomy" id="913774"/>
    <lineage>
        <taxon>Eukaryota</taxon>
        <taxon>Fungi</taxon>
        <taxon>Dikarya</taxon>
        <taxon>Ascomycota</taxon>
        <taxon>Pezizomycotina</taxon>
        <taxon>Leotiomycetes</taxon>
        <taxon>Leotiomycetes incertae sedis</taxon>
        <taxon>Myxotrichaceae</taxon>
        <taxon>Oidiodendron</taxon>
    </lineage>
</organism>
<sequence length="423" mass="45461">MRSSVAAITSALSKLASRPDIVPAPFTHGKPIYKSPPRHKTCYVHAHGNGRDDSDTIYSAFKACNNGGIVALLDAQYLVAKPLDLTFLNAVDFVLQGEISFSPDVEFWVSNAFEYSFQGAALFWQLGGRDVNIYGNGTINGNGQAWWDILPTNATVVRPILVGIVGLNGGTISHLNLINPPNWFHFVANSSDVIFDHMLMTATSNNTNPAKNSDGWDLYRSDSIIIQNSVVSNDDDCVSFKPNSTNIVVQNMQCTNSHGISVGSLGEYVGEVDIVENIYVFNASMTTSGDGARIKVFGGIPPTSTSLSSGGGTGYVRNVTYNGIHDVSDDYAIELTQCYGQSNITACNLYPSGVTISDIHFLNFTGTSSKKYDPIVGTLVCSTPDACTNIFAENINITTPSGKVAEWTCTNVNDTNLAINCIS</sequence>
<dbReference type="Pfam" id="PF00295">
    <property type="entry name" value="Glyco_hydro_28"/>
    <property type="match status" value="1"/>
</dbReference>
<dbReference type="OrthoDB" id="187139at2759"/>
<reference evidence="15 16" key="1">
    <citation type="submission" date="2014-04" db="EMBL/GenBank/DDBJ databases">
        <authorList>
            <consortium name="DOE Joint Genome Institute"/>
            <person name="Kuo A."/>
            <person name="Martino E."/>
            <person name="Perotto S."/>
            <person name="Kohler A."/>
            <person name="Nagy L.G."/>
            <person name="Floudas D."/>
            <person name="Copeland A."/>
            <person name="Barry K.W."/>
            <person name="Cichocki N."/>
            <person name="Veneault-Fourrey C."/>
            <person name="LaButti K."/>
            <person name="Lindquist E.A."/>
            <person name="Lipzen A."/>
            <person name="Lundell T."/>
            <person name="Morin E."/>
            <person name="Murat C."/>
            <person name="Sun H."/>
            <person name="Tunlid A."/>
            <person name="Henrissat B."/>
            <person name="Grigoriev I.V."/>
            <person name="Hibbett D.S."/>
            <person name="Martin F."/>
            <person name="Nordberg H.P."/>
            <person name="Cantor M.N."/>
            <person name="Hua S.X."/>
        </authorList>
    </citation>
    <scope>NUCLEOTIDE SEQUENCE [LARGE SCALE GENOMIC DNA]</scope>
    <source>
        <strain evidence="15 16">Zn</strain>
    </source>
</reference>
<keyword evidence="10" id="KW-0961">Cell wall biogenesis/degradation</keyword>
<evidence type="ECO:0000256" key="9">
    <source>
        <dbReference type="ARBA" id="ARBA00023295"/>
    </source>
</evidence>
<dbReference type="HOGENOM" id="CLU_016031_1_0_1"/>
<dbReference type="Gene3D" id="2.160.20.10">
    <property type="entry name" value="Single-stranded right-handed beta-helix, Pectin lyase-like"/>
    <property type="match status" value="1"/>
</dbReference>
<dbReference type="Proteomes" id="UP000054321">
    <property type="component" value="Unassembled WGS sequence"/>
</dbReference>
<keyword evidence="9 14" id="KW-0326">Glycosidase</keyword>
<evidence type="ECO:0000313" key="15">
    <source>
        <dbReference type="EMBL" id="KIM99141.1"/>
    </source>
</evidence>
<keyword evidence="6 14" id="KW-0378">Hydrolase</keyword>
<accession>A0A0C3H9Y4</accession>
<evidence type="ECO:0000256" key="6">
    <source>
        <dbReference type="ARBA" id="ARBA00022801"/>
    </source>
</evidence>
<dbReference type="PROSITE" id="PS00502">
    <property type="entry name" value="POLYGALACTURONASE"/>
    <property type="match status" value="1"/>
</dbReference>
<dbReference type="InterPro" id="IPR000743">
    <property type="entry name" value="Glyco_hydro_28"/>
</dbReference>
<evidence type="ECO:0000313" key="16">
    <source>
        <dbReference type="Proteomes" id="UP000054321"/>
    </source>
</evidence>
<comment type="subcellular location">
    <subcellularLocation>
        <location evidence="1">Secreted</location>
    </subcellularLocation>
</comment>
<keyword evidence="8" id="KW-0325">Glycoprotein</keyword>
<comment type="catalytic activity">
    <reaction evidence="12">
        <text>[(1-&gt;4)-alpha-D-galacturonosyl](n) + H2O = alpha-D-galacturonate + [(1-&gt;4)-alpha-D-galacturonosyl](n-1)</text>
        <dbReference type="Rhea" id="RHEA:14117"/>
        <dbReference type="Rhea" id="RHEA-COMP:14570"/>
        <dbReference type="Rhea" id="RHEA-COMP:14572"/>
        <dbReference type="ChEBI" id="CHEBI:15377"/>
        <dbReference type="ChEBI" id="CHEBI:58658"/>
        <dbReference type="ChEBI" id="CHEBI:140523"/>
        <dbReference type="EC" id="3.2.1.67"/>
    </reaction>
</comment>
<name>A0A0C3H9Y4_OIDMZ</name>
<evidence type="ECO:0000256" key="10">
    <source>
        <dbReference type="ARBA" id="ARBA00023316"/>
    </source>
</evidence>
<protein>
    <recommendedName>
        <fullName evidence="11">galacturonan 1,4-alpha-galacturonidase</fullName>
        <ecNumber evidence="11">3.2.1.67</ecNumber>
    </recommendedName>
</protein>
<evidence type="ECO:0000256" key="8">
    <source>
        <dbReference type="ARBA" id="ARBA00023180"/>
    </source>
</evidence>
<dbReference type="STRING" id="913774.A0A0C3H9Y4"/>
<evidence type="ECO:0000256" key="2">
    <source>
        <dbReference type="ARBA" id="ARBA00008834"/>
    </source>
</evidence>
<evidence type="ECO:0000256" key="12">
    <source>
        <dbReference type="ARBA" id="ARBA00048766"/>
    </source>
</evidence>
<reference evidence="16" key="2">
    <citation type="submission" date="2015-01" db="EMBL/GenBank/DDBJ databases">
        <title>Evolutionary Origins and Diversification of the Mycorrhizal Mutualists.</title>
        <authorList>
            <consortium name="DOE Joint Genome Institute"/>
            <consortium name="Mycorrhizal Genomics Consortium"/>
            <person name="Kohler A."/>
            <person name="Kuo A."/>
            <person name="Nagy L.G."/>
            <person name="Floudas D."/>
            <person name="Copeland A."/>
            <person name="Barry K.W."/>
            <person name="Cichocki N."/>
            <person name="Veneault-Fourrey C."/>
            <person name="LaButti K."/>
            <person name="Lindquist E.A."/>
            <person name="Lipzen A."/>
            <person name="Lundell T."/>
            <person name="Morin E."/>
            <person name="Murat C."/>
            <person name="Riley R."/>
            <person name="Ohm R."/>
            <person name="Sun H."/>
            <person name="Tunlid A."/>
            <person name="Henrissat B."/>
            <person name="Grigoriev I.V."/>
            <person name="Hibbett D.S."/>
            <person name="Martin F."/>
        </authorList>
    </citation>
    <scope>NUCLEOTIDE SEQUENCE [LARGE SCALE GENOMIC DNA]</scope>
    <source>
        <strain evidence="16">Zn</strain>
    </source>
</reference>
<dbReference type="PANTHER" id="PTHR31736:SF14">
    <property type="entry name" value="EXOPOLYGALACTURONASE X-1-RELATED"/>
    <property type="match status" value="1"/>
</dbReference>
<keyword evidence="4" id="KW-0732">Signal</keyword>
<proteinExistence type="inferred from homology"/>
<dbReference type="GO" id="GO:0005576">
    <property type="term" value="C:extracellular region"/>
    <property type="evidence" value="ECO:0007669"/>
    <property type="project" value="UniProtKB-SubCell"/>
</dbReference>
<dbReference type="SUPFAM" id="SSF51126">
    <property type="entry name" value="Pectin lyase-like"/>
    <property type="match status" value="1"/>
</dbReference>
<keyword evidence="16" id="KW-1185">Reference proteome</keyword>
<dbReference type="InterPro" id="IPR012334">
    <property type="entry name" value="Pectin_lyas_fold"/>
</dbReference>
<feature type="active site" evidence="13">
    <location>
        <position position="258"/>
    </location>
</feature>
<dbReference type="EMBL" id="KN832879">
    <property type="protein sequence ID" value="KIM99141.1"/>
    <property type="molecule type" value="Genomic_DNA"/>
</dbReference>
<dbReference type="EC" id="3.2.1.67" evidence="11"/>
<dbReference type="GO" id="GO:0047911">
    <property type="term" value="F:galacturan 1,4-alpha-galacturonidase activity"/>
    <property type="evidence" value="ECO:0007669"/>
    <property type="project" value="UniProtKB-EC"/>
</dbReference>
<evidence type="ECO:0000256" key="3">
    <source>
        <dbReference type="ARBA" id="ARBA00022525"/>
    </source>
</evidence>
<evidence type="ECO:0000256" key="13">
    <source>
        <dbReference type="PROSITE-ProRule" id="PRU10052"/>
    </source>
</evidence>
<evidence type="ECO:0000256" key="4">
    <source>
        <dbReference type="ARBA" id="ARBA00022729"/>
    </source>
</evidence>
<evidence type="ECO:0000256" key="1">
    <source>
        <dbReference type="ARBA" id="ARBA00004613"/>
    </source>
</evidence>
<evidence type="ECO:0000256" key="11">
    <source>
        <dbReference type="ARBA" id="ARBA00038933"/>
    </source>
</evidence>
<evidence type="ECO:0000256" key="5">
    <source>
        <dbReference type="ARBA" id="ARBA00022737"/>
    </source>
</evidence>
<dbReference type="InParanoid" id="A0A0C3H9Y4"/>
<gene>
    <name evidence="15" type="ORF">OIDMADRAFT_43166</name>
</gene>
<dbReference type="GO" id="GO:0071555">
    <property type="term" value="P:cell wall organization"/>
    <property type="evidence" value="ECO:0007669"/>
    <property type="project" value="UniProtKB-KW"/>
</dbReference>
<dbReference type="PANTHER" id="PTHR31736">
    <property type="match status" value="1"/>
</dbReference>
<dbReference type="GO" id="GO:0005975">
    <property type="term" value="P:carbohydrate metabolic process"/>
    <property type="evidence" value="ECO:0007669"/>
    <property type="project" value="InterPro"/>
</dbReference>
<dbReference type="InterPro" id="IPR011050">
    <property type="entry name" value="Pectin_lyase_fold/virulence"/>
</dbReference>
<keyword evidence="5" id="KW-0677">Repeat</keyword>
<comment type="similarity">
    <text evidence="2 14">Belongs to the glycosyl hydrolase 28 family.</text>
</comment>
<keyword evidence="7" id="KW-1015">Disulfide bond</keyword>
<dbReference type="AlphaFoldDB" id="A0A0C3H9Y4"/>
<evidence type="ECO:0000256" key="7">
    <source>
        <dbReference type="ARBA" id="ARBA00023157"/>
    </source>
</evidence>
<dbReference type="GO" id="GO:0004650">
    <property type="term" value="F:polygalacturonase activity"/>
    <property type="evidence" value="ECO:0007669"/>
    <property type="project" value="InterPro"/>
</dbReference>
<evidence type="ECO:0000256" key="14">
    <source>
        <dbReference type="RuleBase" id="RU361169"/>
    </source>
</evidence>